<evidence type="ECO:0000313" key="4">
    <source>
        <dbReference type="Proteomes" id="UP001305647"/>
    </source>
</evidence>
<feature type="coiled-coil region" evidence="1">
    <location>
        <begin position="97"/>
        <end position="124"/>
    </location>
</feature>
<keyword evidence="4" id="KW-1185">Reference proteome</keyword>
<name>A0AAN6PSM8_9PEZI</name>
<comment type="caution">
    <text evidence="3">The sequence shown here is derived from an EMBL/GenBank/DDBJ whole genome shotgun (WGS) entry which is preliminary data.</text>
</comment>
<feature type="compositionally biased region" description="Acidic residues" evidence="2">
    <location>
        <begin position="41"/>
        <end position="66"/>
    </location>
</feature>
<evidence type="ECO:0000256" key="1">
    <source>
        <dbReference type="SAM" id="Coils"/>
    </source>
</evidence>
<gene>
    <name evidence="3" type="ORF">N658DRAFT_45314</name>
</gene>
<keyword evidence="1" id="KW-0175">Coiled coil</keyword>
<dbReference type="EMBL" id="MU863723">
    <property type="protein sequence ID" value="KAK4096291.1"/>
    <property type="molecule type" value="Genomic_DNA"/>
</dbReference>
<feature type="region of interest" description="Disordered" evidence="2">
    <location>
        <begin position="1"/>
        <end position="91"/>
    </location>
</feature>
<reference evidence="3" key="1">
    <citation type="journal article" date="2023" name="Mol. Phylogenet. Evol.">
        <title>Genome-scale phylogeny and comparative genomics of the fungal order Sordariales.</title>
        <authorList>
            <person name="Hensen N."/>
            <person name="Bonometti L."/>
            <person name="Westerberg I."/>
            <person name="Brannstrom I.O."/>
            <person name="Guillou S."/>
            <person name="Cros-Aarteil S."/>
            <person name="Calhoun S."/>
            <person name="Haridas S."/>
            <person name="Kuo A."/>
            <person name="Mondo S."/>
            <person name="Pangilinan J."/>
            <person name="Riley R."/>
            <person name="LaButti K."/>
            <person name="Andreopoulos B."/>
            <person name="Lipzen A."/>
            <person name="Chen C."/>
            <person name="Yan M."/>
            <person name="Daum C."/>
            <person name="Ng V."/>
            <person name="Clum A."/>
            <person name="Steindorff A."/>
            <person name="Ohm R.A."/>
            <person name="Martin F."/>
            <person name="Silar P."/>
            <person name="Natvig D.O."/>
            <person name="Lalanne C."/>
            <person name="Gautier V."/>
            <person name="Ament-Velasquez S.L."/>
            <person name="Kruys A."/>
            <person name="Hutchinson M.I."/>
            <person name="Powell A.J."/>
            <person name="Barry K."/>
            <person name="Miller A.N."/>
            <person name="Grigoriev I.V."/>
            <person name="Debuchy R."/>
            <person name="Gladieux P."/>
            <person name="Hiltunen Thoren M."/>
            <person name="Johannesson H."/>
        </authorList>
    </citation>
    <scope>NUCLEOTIDE SEQUENCE</scope>
    <source>
        <strain evidence="3">CBS 757.83</strain>
    </source>
</reference>
<reference evidence="3" key="2">
    <citation type="submission" date="2023-05" db="EMBL/GenBank/DDBJ databases">
        <authorList>
            <consortium name="Lawrence Berkeley National Laboratory"/>
            <person name="Steindorff A."/>
            <person name="Hensen N."/>
            <person name="Bonometti L."/>
            <person name="Westerberg I."/>
            <person name="Brannstrom I.O."/>
            <person name="Guillou S."/>
            <person name="Cros-Aarteil S."/>
            <person name="Calhoun S."/>
            <person name="Haridas S."/>
            <person name="Kuo A."/>
            <person name="Mondo S."/>
            <person name="Pangilinan J."/>
            <person name="Riley R."/>
            <person name="Labutti K."/>
            <person name="Andreopoulos B."/>
            <person name="Lipzen A."/>
            <person name="Chen C."/>
            <person name="Yanf M."/>
            <person name="Daum C."/>
            <person name="Ng V."/>
            <person name="Clum A."/>
            <person name="Ohm R."/>
            <person name="Martin F."/>
            <person name="Silar P."/>
            <person name="Natvig D."/>
            <person name="Lalanne C."/>
            <person name="Gautier V."/>
            <person name="Ament-Velasquez S.L."/>
            <person name="Kruys A."/>
            <person name="Hutchinson M.I."/>
            <person name="Powell A.J."/>
            <person name="Barry K."/>
            <person name="Miller A.N."/>
            <person name="Grigoriev I.V."/>
            <person name="Debuchy R."/>
            <person name="Gladieux P."/>
            <person name="Thoren M.H."/>
            <person name="Johannesson H."/>
        </authorList>
    </citation>
    <scope>NUCLEOTIDE SEQUENCE</scope>
    <source>
        <strain evidence="3">CBS 757.83</strain>
    </source>
</reference>
<organism evidence="3 4">
    <name type="scientific">Parathielavia hyrcaniae</name>
    <dbReference type="NCBI Taxonomy" id="113614"/>
    <lineage>
        <taxon>Eukaryota</taxon>
        <taxon>Fungi</taxon>
        <taxon>Dikarya</taxon>
        <taxon>Ascomycota</taxon>
        <taxon>Pezizomycotina</taxon>
        <taxon>Sordariomycetes</taxon>
        <taxon>Sordariomycetidae</taxon>
        <taxon>Sordariales</taxon>
        <taxon>Chaetomiaceae</taxon>
        <taxon>Parathielavia</taxon>
    </lineage>
</organism>
<dbReference type="AlphaFoldDB" id="A0AAN6PSM8"/>
<sequence>MLTNGSQNDVEDVMAIISDSDSEDESETFAQDHDFSTPVTGEDDSDQGYDEVGEEGDDNSDDDEADNNIPPSPDIAAPDKKNHENANDPPQSISILATDLARQVKHLRSQVDRAAEDMSRLTEERNRAWDTADKLLQNSTQTNQDFMRALGSRQREADSAKSAWGWTHSELARREQQLRDALAQLDAALRDSDWDRQQLGEMAGDLAAEFEKRAAAERRVAAFEAELRATDKELAAMEKRACEAEDKLTRAEVEFCEKYCLLSGRFEKLQTLHESYLQQLRDATDTVKGAERMAEIMVVVREELSAAVLAAESRQQQMLEQAREVGQRMEGMVNSFGCRIVKASQGYSDGNSRLEANMKAFLAERVTLTMREQFKCLEERILRMQAATGPTSLPLRYTRPHDY</sequence>
<evidence type="ECO:0000313" key="3">
    <source>
        <dbReference type="EMBL" id="KAK4096291.1"/>
    </source>
</evidence>
<proteinExistence type="predicted"/>
<evidence type="ECO:0000256" key="2">
    <source>
        <dbReference type="SAM" id="MobiDB-lite"/>
    </source>
</evidence>
<accession>A0AAN6PSM8</accession>
<feature type="compositionally biased region" description="Basic and acidic residues" evidence="2">
    <location>
        <begin position="77"/>
        <end position="86"/>
    </location>
</feature>
<protein>
    <submittedName>
        <fullName evidence="3">Uncharacterized protein</fullName>
    </submittedName>
</protein>
<feature type="coiled-coil region" evidence="1">
    <location>
        <begin position="168"/>
        <end position="240"/>
    </location>
</feature>
<dbReference type="Proteomes" id="UP001305647">
    <property type="component" value="Unassembled WGS sequence"/>
</dbReference>